<dbReference type="RefSeq" id="WP_182540579.1">
    <property type="nucleotide sequence ID" value="NZ_JACJIP010000071.1"/>
</dbReference>
<organism evidence="1 2">
    <name type="scientific">Fontibacillus solani</name>
    <dbReference type="NCBI Taxonomy" id="1572857"/>
    <lineage>
        <taxon>Bacteria</taxon>
        <taxon>Bacillati</taxon>
        <taxon>Bacillota</taxon>
        <taxon>Bacilli</taxon>
        <taxon>Bacillales</taxon>
        <taxon>Paenibacillaceae</taxon>
        <taxon>Fontibacillus</taxon>
    </lineage>
</organism>
<protein>
    <submittedName>
        <fullName evidence="1">Uncharacterized protein</fullName>
    </submittedName>
</protein>
<name>A0A7W3SYV3_9BACL</name>
<dbReference type="AlphaFoldDB" id="A0A7W3SYV3"/>
<evidence type="ECO:0000313" key="1">
    <source>
        <dbReference type="EMBL" id="MBA9088779.1"/>
    </source>
</evidence>
<sequence length="172" mass="19861">MGHWYYITPEEYTQAATNGVSTRTLEWRIREATWDKERAITTPPRRCVDHSNWHAIAEQNGIPRQLYLNRISIGWEPERAATEPILTQDKRAERMRNNNPRAWSYPEELINQAARNGVSRNTFNKRVNRGWSCERAASEPIVSSQECGRRGIRTLKNQRGDINAPIFNGGAL</sequence>
<evidence type="ECO:0000313" key="2">
    <source>
        <dbReference type="Proteomes" id="UP000567067"/>
    </source>
</evidence>
<keyword evidence="2" id="KW-1185">Reference proteome</keyword>
<dbReference type="EMBL" id="JACJIP010000071">
    <property type="protein sequence ID" value="MBA9088779.1"/>
    <property type="molecule type" value="Genomic_DNA"/>
</dbReference>
<proteinExistence type="predicted"/>
<dbReference type="Proteomes" id="UP000567067">
    <property type="component" value="Unassembled WGS sequence"/>
</dbReference>
<gene>
    <name evidence="1" type="ORF">FHR92_005312</name>
</gene>
<accession>A0A7W3SYV3</accession>
<reference evidence="1 2" key="1">
    <citation type="submission" date="2020-08" db="EMBL/GenBank/DDBJ databases">
        <title>Genomic Encyclopedia of Type Strains, Phase III (KMG-III): the genomes of soil and plant-associated and newly described type strains.</title>
        <authorList>
            <person name="Whitman W."/>
        </authorList>
    </citation>
    <scope>NUCLEOTIDE SEQUENCE [LARGE SCALE GENOMIC DNA]</scope>
    <source>
        <strain evidence="1 2">CECT 8693</strain>
    </source>
</reference>
<comment type="caution">
    <text evidence="1">The sequence shown here is derived from an EMBL/GenBank/DDBJ whole genome shotgun (WGS) entry which is preliminary data.</text>
</comment>